<feature type="region of interest" description="Disordered" evidence="1">
    <location>
        <begin position="79"/>
        <end position="98"/>
    </location>
</feature>
<name>A0ABN8YF27_RANTA</name>
<dbReference type="Proteomes" id="UP001176941">
    <property type="component" value="Chromosome 19"/>
</dbReference>
<protein>
    <submittedName>
        <fullName evidence="2">Uncharacterized protein</fullName>
    </submittedName>
</protein>
<sequence length="205" mass="21947">MQEWGAASAARHGRAHRRVGASTLALSVYTRANHRPEPAVHRQHGRTSFPRWESGRVLGLSRPWHLHVLRPSTLTLSPALARGRPGHGMEPCSVQRRPRGPLCSPGARGLGQNACLPGLCCYCLLPWVASLVLARTPLRSARDGSATVRSLASPYTSSLPTLLDPGPARPTGEAHHPCCALAERALPGSPPSAGAEGSRRWCYTS</sequence>
<organism evidence="2 3">
    <name type="scientific">Rangifer tarandus platyrhynchus</name>
    <name type="common">Svalbard reindeer</name>
    <dbReference type="NCBI Taxonomy" id="3082113"/>
    <lineage>
        <taxon>Eukaryota</taxon>
        <taxon>Metazoa</taxon>
        <taxon>Chordata</taxon>
        <taxon>Craniata</taxon>
        <taxon>Vertebrata</taxon>
        <taxon>Euteleostomi</taxon>
        <taxon>Mammalia</taxon>
        <taxon>Eutheria</taxon>
        <taxon>Laurasiatheria</taxon>
        <taxon>Artiodactyla</taxon>
        <taxon>Ruminantia</taxon>
        <taxon>Pecora</taxon>
        <taxon>Cervidae</taxon>
        <taxon>Odocoileinae</taxon>
        <taxon>Rangifer</taxon>
    </lineage>
</organism>
<proteinExistence type="predicted"/>
<accession>A0ABN8YF27</accession>
<evidence type="ECO:0000256" key="1">
    <source>
        <dbReference type="SAM" id="MobiDB-lite"/>
    </source>
</evidence>
<evidence type="ECO:0000313" key="2">
    <source>
        <dbReference type="EMBL" id="CAI9160014.1"/>
    </source>
</evidence>
<dbReference type="EMBL" id="OX459955">
    <property type="protein sequence ID" value="CAI9160014.1"/>
    <property type="molecule type" value="Genomic_DNA"/>
</dbReference>
<evidence type="ECO:0000313" key="3">
    <source>
        <dbReference type="Proteomes" id="UP001176941"/>
    </source>
</evidence>
<reference evidence="2" key="1">
    <citation type="submission" date="2023-04" db="EMBL/GenBank/DDBJ databases">
        <authorList>
            <consortium name="ELIXIR-Norway"/>
        </authorList>
    </citation>
    <scope>NUCLEOTIDE SEQUENCE [LARGE SCALE GENOMIC DNA]</scope>
</reference>
<keyword evidence="3" id="KW-1185">Reference proteome</keyword>
<gene>
    <name evidence="2" type="ORF">MRATA1EN1_LOCUS8976</name>
</gene>